<proteinExistence type="predicted"/>
<keyword evidence="3" id="KW-1185">Reference proteome</keyword>
<reference evidence="2" key="1">
    <citation type="submission" date="2025-08" db="UniProtKB">
        <authorList>
            <consortium name="Ensembl"/>
        </authorList>
    </citation>
    <scope>IDENTIFICATION</scope>
</reference>
<dbReference type="AlphaFoldDB" id="A0A673IX02"/>
<keyword evidence="1" id="KW-1133">Transmembrane helix</keyword>
<name>A0A673IX02_9TELE</name>
<evidence type="ECO:0000313" key="3">
    <source>
        <dbReference type="Proteomes" id="UP000472270"/>
    </source>
</evidence>
<accession>A0A673IX02</accession>
<keyword evidence="1" id="KW-0812">Transmembrane</keyword>
<dbReference type="Proteomes" id="UP000472270">
    <property type="component" value="Unassembled WGS sequence"/>
</dbReference>
<evidence type="ECO:0000313" key="2">
    <source>
        <dbReference type="Ensembl" id="ENSSRHP00000044686.1"/>
    </source>
</evidence>
<keyword evidence="1" id="KW-0472">Membrane</keyword>
<evidence type="ECO:0000256" key="1">
    <source>
        <dbReference type="SAM" id="Phobius"/>
    </source>
</evidence>
<reference evidence="2" key="2">
    <citation type="submission" date="2025-09" db="UniProtKB">
        <authorList>
            <consortium name="Ensembl"/>
        </authorList>
    </citation>
    <scope>IDENTIFICATION</scope>
</reference>
<protein>
    <submittedName>
        <fullName evidence="2">Uncharacterized protein</fullName>
    </submittedName>
</protein>
<organism evidence="2 3">
    <name type="scientific">Sinocyclocheilus rhinocerous</name>
    <dbReference type="NCBI Taxonomy" id="307959"/>
    <lineage>
        <taxon>Eukaryota</taxon>
        <taxon>Metazoa</taxon>
        <taxon>Chordata</taxon>
        <taxon>Craniata</taxon>
        <taxon>Vertebrata</taxon>
        <taxon>Euteleostomi</taxon>
        <taxon>Actinopterygii</taxon>
        <taxon>Neopterygii</taxon>
        <taxon>Teleostei</taxon>
        <taxon>Ostariophysi</taxon>
        <taxon>Cypriniformes</taxon>
        <taxon>Cyprinidae</taxon>
        <taxon>Cyprininae</taxon>
        <taxon>Sinocyclocheilus</taxon>
    </lineage>
</organism>
<sequence>MSLSAKDKALLLELFSLSQMTLEISPRSAPVQKHGITDMSGVYEAVNKITLTVFSVFQHMLSHCILAVLGMMFLNKFTLAWLLTRFWPLSLFSSL</sequence>
<feature type="transmembrane region" description="Helical" evidence="1">
    <location>
        <begin position="60"/>
        <end position="83"/>
    </location>
</feature>
<dbReference type="Ensembl" id="ENSSRHT00000045942.1">
    <property type="protein sequence ID" value="ENSSRHP00000044686.1"/>
    <property type="gene ID" value="ENSSRHG00000022584.1"/>
</dbReference>